<comment type="caution">
    <text evidence="1">The sequence shown here is derived from an EMBL/GenBank/DDBJ whole genome shotgun (WGS) entry which is preliminary data.</text>
</comment>
<reference evidence="2" key="1">
    <citation type="journal article" date="2015" name="Nat. Genet.">
        <title>The genome and transcriptome of the zoonotic hookworm Ancylostoma ceylanicum identify infection-specific gene families.</title>
        <authorList>
            <person name="Schwarz E.M."/>
            <person name="Hu Y."/>
            <person name="Antoshechkin I."/>
            <person name="Miller M.M."/>
            <person name="Sternberg P.W."/>
            <person name="Aroian R.V."/>
        </authorList>
    </citation>
    <scope>NUCLEOTIDE SEQUENCE</scope>
    <source>
        <strain evidence="2">HY135</strain>
    </source>
</reference>
<dbReference type="OrthoDB" id="10396398at2759"/>
<dbReference type="Proteomes" id="UP000024635">
    <property type="component" value="Unassembled WGS sequence"/>
</dbReference>
<sequence length="510" mass="58750">MPSSLLYDVFFPGTFSVWTPKNTLFRYDAFFILGIPILAKSRREEILRSLFAQKILHLVGKVVTFHSSKLLLERGNTSEPSTGDAKLFLKAVRFLDSWKCPHAQISRCMLSLADEFRRKGYWEEDTITIVRIWIDNLIAYAYNFPAISNDGFDCQLKFDEISRDQNCRRANVYLPYSLRRSVNMSEEITAMSTRSFQDLASWCAKGNYSEPDCIGKGPNQEELPLANANNSAQRTHVDKVLVIINNHPRKKGIGMLQRLYQPYFGMTIFCGSYSPMEYRDEGEFPGIIHPFNYIHVSHGELLNGYFFHYCLAKVKELRLRNVEGYFFTADDAIFHFWHRLDLNEILFPVWVNEYRVPTIWWPSRYGRRAAKRAVRLLATKYKHHKKVNKVLSCYQEGLIANGHEEEAISHIANDNGRTLSDFFYVPDKRMAYLAEAIEVFFEAGLFVELAMNKLLQTVPHNRYSQLILGKVLLKPGFSGHSVEGHAQKCGLLGDLIGLKFLSGHQVLLPE</sequence>
<gene>
    <name evidence="1" type="primary">Acey_s1154.g3707</name>
    <name evidence="1" type="ORF">Y032_1154g3707</name>
</gene>
<protein>
    <submittedName>
        <fullName evidence="1">Uncharacterized protein</fullName>
    </submittedName>
</protein>
<name>A0A016W7X9_9BILA</name>
<keyword evidence="2" id="KW-1185">Reference proteome</keyword>
<dbReference type="Pfam" id="PF03385">
    <property type="entry name" value="STELLO"/>
    <property type="match status" value="1"/>
</dbReference>
<proteinExistence type="predicted"/>
<accession>A0A016W7X9</accession>
<dbReference type="InterPro" id="IPR005049">
    <property type="entry name" value="STL-like"/>
</dbReference>
<evidence type="ECO:0000313" key="2">
    <source>
        <dbReference type="Proteomes" id="UP000024635"/>
    </source>
</evidence>
<dbReference type="PANTHER" id="PTHR31362:SF0">
    <property type="entry name" value="EXOSTOSIN DOMAIN-CONTAINING PROTEIN-RELATED"/>
    <property type="match status" value="1"/>
</dbReference>
<evidence type="ECO:0000313" key="1">
    <source>
        <dbReference type="EMBL" id="EYC35083.1"/>
    </source>
</evidence>
<organism evidence="1 2">
    <name type="scientific">Ancylostoma ceylanicum</name>
    <dbReference type="NCBI Taxonomy" id="53326"/>
    <lineage>
        <taxon>Eukaryota</taxon>
        <taxon>Metazoa</taxon>
        <taxon>Ecdysozoa</taxon>
        <taxon>Nematoda</taxon>
        <taxon>Chromadorea</taxon>
        <taxon>Rhabditida</taxon>
        <taxon>Rhabditina</taxon>
        <taxon>Rhabditomorpha</taxon>
        <taxon>Strongyloidea</taxon>
        <taxon>Ancylostomatidae</taxon>
        <taxon>Ancylostomatinae</taxon>
        <taxon>Ancylostoma</taxon>
    </lineage>
</organism>
<dbReference type="AlphaFoldDB" id="A0A016W7X9"/>
<dbReference type="PANTHER" id="PTHR31362">
    <property type="entry name" value="GLYCOSYLTRANSFERASE STELLO1-RELATED"/>
    <property type="match status" value="1"/>
</dbReference>
<dbReference type="EMBL" id="JARK01000753">
    <property type="protein sequence ID" value="EYC35083.1"/>
    <property type="molecule type" value="Genomic_DNA"/>
</dbReference>
<dbReference type="STRING" id="53326.A0A016W7X9"/>